<evidence type="ECO:0000313" key="3">
    <source>
        <dbReference type="EMBL" id="BAQ19059.1"/>
    </source>
</evidence>
<dbReference type="Pfam" id="PF00646">
    <property type="entry name" value="F-box"/>
    <property type="match status" value="1"/>
</dbReference>
<dbReference type="InterPro" id="IPR006527">
    <property type="entry name" value="F-box-assoc_dom_typ1"/>
</dbReference>
<dbReference type="PANTHER" id="PTHR31672">
    <property type="entry name" value="BNACNNG10540D PROTEIN"/>
    <property type="match status" value="1"/>
</dbReference>
<dbReference type="NCBIfam" id="TIGR01640">
    <property type="entry name" value="F_box_assoc_1"/>
    <property type="match status" value="1"/>
</dbReference>
<name>A0A140JNM8_PETAX</name>
<dbReference type="EMBL" id="AB933030">
    <property type="protein sequence ID" value="BAQ18981.1"/>
    <property type="molecule type" value="Genomic_DNA"/>
</dbReference>
<evidence type="ECO:0000313" key="2">
    <source>
        <dbReference type="EMBL" id="BAQ18981.1"/>
    </source>
</evidence>
<dbReference type="InterPro" id="IPR001810">
    <property type="entry name" value="F-box_dom"/>
</dbReference>
<dbReference type="PANTHER" id="PTHR31672:SF13">
    <property type="entry name" value="F-BOX PROTEIN CPR30-LIKE"/>
    <property type="match status" value="1"/>
</dbReference>
<organism evidence="2">
    <name type="scientific">Petunia axillaris subsp. axillaris</name>
    <dbReference type="NCBI Taxonomy" id="55889"/>
    <lineage>
        <taxon>Eukaryota</taxon>
        <taxon>Viridiplantae</taxon>
        <taxon>Streptophyta</taxon>
        <taxon>Embryophyta</taxon>
        <taxon>Tracheophyta</taxon>
        <taxon>Spermatophyta</taxon>
        <taxon>Magnoliopsida</taxon>
        <taxon>eudicotyledons</taxon>
        <taxon>Gunneridae</taxon>
        <taxon>Pentapetalae</taxon>
        <taxon>asterids</taxon>
        <taxon>lamiids</taxon>
        <taxon>Solanales</taxon>
        <taxon>Solanaceae</taxon>
        <taxon>Petunioideae</taxon>
        <taxon>Petunia</taxon>
    </lineage>
</organism>
<gene>
    <name evidence="2" type="primary">SLF9</name>
</gene>
<dbReference type="InterPro" id="IPR050796">
    <property type="entry name" value="SCF_F-box_component"/>
</dbReference>
<evidence type="ECO:0000259" key="1">
    <source>
        <dbReference type="PROSITE" id="PS50181"/>
    </source>
</evidence>
<accession>A0A140JNM8</accession>
<dbReference type="InterPro" id="IPR036047">
    <property type="entry name" value="F-box-like_dom_sf"/>
</dbReference>
<dbReference type="EMBL" id="AB933115">
    <property type="protein sequence ID" value="BAQ19059.1"/>
    <property type="molecule type" value="Genomic_DNA"/>
</dbReference>
<reference evidence="2" key="1">
    <citation type="journal article" date="2015" name="Nat. Plants">
        <title>Gene duplication and genetic exchange drive the evolution of S-RNase-based self-incompatibility in Petunia.</title>
        <authorList>
            <person name="Kubo K."/>
            <person name="Paape T."/>
            <person name="Hatakeyama M."/>
            <person name="Entani T."/>
            <person name="Takara A."/>
            <person name="Kajihara K."/>
            <person name="Tsukahara M."/>
            <person name="Shimizu-Inatsugi R."/>
            <person name="Shimizu K.K."/>
            <person name="Takayama S."/>
        </authorList>
    </citation>
    <scope>NUCLEOTIDE SEQUENCE</scope>
</reference>
<sequence>MLDGTMKELPQDVVIYILVMLPVKSLLRFKCSCKTFCNIIKSSTFINLHLNHTTNVKDELVLLKRSFKTDEYNFYKSILSFLSSKEDYDFKPISPDVEIPHLTTTSACVFHQLIGPCNGLIALTDSLTTIVFNPATRKYRLIPPCPFGIPRGFRRSISGIGFGFDSDANDYKVVRLSEVYKEPCDKQMKADIYDFSVDSWREILGQEVPIVYWLPCAEILYKRNFHWFAFADDVVILCFDMNTEIFHNMGMPDACHFDDGKCYGLVILCKCMTLICYPDPMPSSPTEKLTDIWIMKEYGVKESWIKRCSIRLLPESPLAVWKDGILLLQSKMGHLIAYDHNSDEVTELDLHGLPTSLRVIIYRESLTPIPRSKNSTELEQFQKWDNSSTLN</sequence>
<dbReference type="PROSITE" id="PS50181">
    <property type="entry name" value="FBOX"/>
    <property type="match status" value="1"/>
</dbReference>
<dbReference type="SUPFAM" id="SSF81383">
    <property type="entry name" value="F-box domain"/>
    <property type="match status" value="1"/>
</dbReference>
<feature type="domain" description="F-box" evidence="1">
    <location>
        <begin position="3"/>
        <end position="48"/>
    </location>
</feature>
<dbReference type="InterPro" id="IPR017451">
    <property type="entry name" value="F-box-assoc_interact_dom"/>
</dbReference>
<dbReference type="Pfam" id="PF07734">
    <property type="entry name" value="FBA_1"/>
    <property type="match status" value="1"/>
</dbReference>
<dbReference type="Gene3D" id="1.20.1280.50">
    <property type="match status" value="1"/>
</dbReference>
<dbReference type="AlphaFoldDB" id="A0A140JNM8"/>
<protein>
    <submittedName>
        <fullName evidence="2">S17-locus linked F-box protein type-9 B</fullName>
    </submittedName>
    <submittedName>
        <fullName evidence="3">SC2-locus linked F-box protein type-9</fullName>
    </submittedName>
</protein>
<proteinExistence type="predicted"/>